<proteinExistence type="predicted"/>
<protein>
    <submittedName>
        <fullName evidence="1">Uncharacterized protein</fullName>
    </submittedName>
</protein>
<accession>A0A7J6HXU1</accession>
<sequence>MFKLRDFPILRSEGDVLELTVPVVLALYHTSSVELTALELHRHYVPCSFMEKLYWYSQTPAHGSTSLLSFFLFFFPFSTKTVKNPLT</sequence>
<name>A0A7J6HXU1_CANSA</name>
<evidence type="ECO:0000313" key="2">
    <source>
        <dbReference type="Proteomes" id="UP000583929"/>
    </source>
</evidence>
<dbReference type="Proteomes" id="UP000583929">
    <property type="component" value="Unassembled WGS sequence"/>
</dbReference>
<dbReference type="EMBL" id="JAATIQ010000020">
    <property type="protein sequence ID" value="KAF4399815.1"/>
    <property type="molecule type" value="Genomic_DNA"/>
</dbReference>
<gene>
    <name evidence="1" type="ORF">G4B88_021029</name>
</gene>
<comment type="caution">
    <text evidence="1">The sequence shown here is derived from an EMBL/GenBank/DDBJ whole genome shotgun (WGS) entry which is preliminary data.</text>
</comment>
<keyword evidence="2" id="KW-1185">Reference proteome</keyword>
<dbReference type="AlphaFoldDB" id="A0A7J6HXU1"/>
<organism evidence="1 2">
    <name type="scientific">Cannabis sativa</name>
    <name type="common">Hemp</name>
    <name type="synonym">Marijuana</name>
    <dbReference type="NCBI Taxonomy" id="3483"/>
    <lineage>
        <taxon>Eukaryota</taxon>
        <taxon>Viridiplantae</taxon>
        <taxon>Streptophyta</taxon>
        <taxon>Embryophyta</taxon>
        <taxon>Tracheophyta</taxon>
        <taxon>Spermatophyta</taxon>
        <taxon>Magnoliopsida</taxon>
        <taxon>eudicotyledons</taxon>
        <taxon>Gunneridae</taxon>
        <taxon>Pentapetalae</taxon>
        <taxon>rosids</taxon>
        <taxon>fabids</taxon>
        <taxon>Rosales</taxon>
        <taxon>Cannabaceae</taxon>
        <taxon>Cannabis</taxon>
    </lineage>
</organism>
<evidence type="ECO:0000313" key="1">
    <source>
        <dbReference type="EMBL" id="KAF4399815.1"/>
    </source>
</evidence>
<reference evidence="1 2" key="1">
    <citation type="journal article" date="2020" name="bioRxiv">
        <title>Sequence and annotation of 42 cannabis genomes reveals extensive copy number variation in cannabinoid synthesis and pathogen resistance genes.</title>
        <authorList>
            <person name="Mckernan K.J."/>
            <person name="Helbert Y."/>
            <person name="Kane L.T."/>
            <person name="Ebling H."/>
            <person name="Zhang L."/>
            <person name="Liu B."/>
            <person name="Eaton Z."/>
            <person name="Mclaughlin S."/>
            <person name="Kingan S."/>
            <person name="Baybayan P."/>
            <person name="Concepcion G."/>
            <person name="Jordan M."/>
            <person name="Riva A."/>
            <person name="Barbazuk W."/>
            <person name="Harkins T."/>
        </authorList>
    </citation>
    <scope>NUCLEOTIDE SEQUENCE [LARGE SCALE GENOMIC DNA]</scope>
    <source>
        <strain evidence="2">cv. Jamaican Lion 4</strain>
        <tissue evidence="1">Leaf</tissue>
    </source>
</reference>